<dbReference type="OrthoDB" id="442243at2759"/>
<dbReference type="EMBL" id="LKEB01000004">
    <property type="protein sequence ID" value="ROW16675.1"/>
    <property type="molecule type" value="Genomic_DNA"/>
</dbReference>
<accession>A0A423XKH8</accession>
<sequence>MSRILLLCFVHGFKDLKRTVSKELTDHDVESVIYPQYATKGELAEASVVFLEWYITVMRDSTALRLKERVMEIRKARLEKPWPPVDKNVGVILVAHSMGGFVASEALFHALDERANSDDPSAPLFPMIQGILSFDTPYNGLARSMFVYGAFSNYQKVSSVFNVMTALSAAPASLGMALKRGATSLPGPSKSSNPAAWKTWQLVAVRTGTVGAIAAGGVAAYVHRQQIIDGLQNMRTLKKQDIVEGYQQGVDRLGQGLAYVNRGNVGKSFAWLSDHFTFVGVLLKQQELNKRLERLANLKGIGIHDIYASMGENGYWSGGYFVPERTFCAVPAEDQPASNLYSRHVIKNTADEIESHMSMFKPDKNEEYQLLVDRASKLVVTWFNDDSEIVDNPEITKPEPADSPENAIKATDEGAKVYGKEVVPKDVETRETEDSDEIPDESPLDIAAAASLAPLPDDAQDTTGEAIPDVKDKETYYKYLVGIAQNTGTGIQQAGSGVKGYFPTKLPTIPKPSIPNMSIPSVSVPGAGFFSKKEKSTASEDSTTATPSEKTTKATEETQIADSSNLRETTATASEEQEKSTDA</sequence>
<dbReference type="AlphaFoldDB" id="A0A423XKH8"/>
<dbReference type="PANTHER" id="PTHR47842:SF2">
    <property type="entry name" value="DUF676 DOMAIN-CONTAINING PROTEIN"/>
    <property type="match status" value="1"/>
</dbReference>
<evidence type="ECO:0000313" key="3">
    <source>
        <dbReference type="Proteomes" id="UP000285146"/>
    </source>
</evidence>
<dbReference type="PANTHER" id="PTHR47842">
    <property type="entry name" value="EXPRESSED PROTEIN"/>
    <property type="match status" value="1"/>
</dbReference>
<comment type="caution">
    <text evidence="2">The sequence shown here is derived from an EMBL/GenBank/DDBJ whole genome shotgun (WGS) entry which is preliminary data.</text>
</comment>
<name>A0A423XKH8_9PEZI</name>
<dbReference type="SUPFAM" id="SSF53474">
    <property type="entry name" value="alpha/beta-Hydrolases"/>
    <property type="match status" value="1"/>
</dbReference>
<reference evidence="2 3" key="1">
    <citation type="submission" date="2015-09" db="EMBL/GenBank/DDBJ databases">
        <title>Host preference determinants of Valsa canker pathogens revealed by comparative genomics.</title>
        <authorList>
            <person name="Yin Z."/>
            <person name="Huang L."/>
        </authorList>
    </citation>
    <scope>NUCLEOTIDE SEQUENCE [LARGE SCALE GENOMIC DNA]</scope>
    <source>
        <strain evidence="2 3">SXYLt</strain>
    </source>
</reference>
<protein>
    <recommendedName>
        <fullName evidence="4">DUF676 domain-containing protein</fullName>
    </recommendedName>
</protein>
<feature type="compositionally biased region" description="Polar residues" evidence="1">
    <location>
        <begin position="557"/>
        <end position="574"/>
    </location>
</feature>
<dbReference type="Proteomes" id="UP000285146">
    <property type="component" value="Unassembled WGS sequence"/>
</dbReference>
<dbReference type="InParanoid" id="A0A423XKH8"/>
<evidence type="ECO:0000256" key="1">
    <source>
        <dbReference type="SAM" id="MobiDB-lite"/>
    </source>
</evidence>
<dbReference type="STRING" id="1230097.A0A423XKH8"/>
<gene>
    <name evidence="2" type="ORF">VPNG_01516</name>
</gene>
<feature type="compositionally biased region" description="Polar residues" evidence="1">
    <location>
        <begin position="539"/>
        <end position="549"/>
    </location>
</feature>
<evidence type="ECO:0000313" key="2">
    <source>
        <dbReference type="EMBL" id="ROW16675.1"/>
    </source>
</evidence>
<evidence type="ECO:0008006" key="4">
    <source>
        <dbReference type="Google" id="ProtNLM"/>
    </source>
</evidence>
<keyword evidence="3" id="KW-1185">Reference proteome</keyword>
<feature type="region of interest" description="Disordered" evidence="1">
    <location>
        <begin position="391"/>
        <end position="415"/>
    </location>
</feature>
<organism evidence="2 3">
    <name type="scientific">Cytospora leucostoma</name>
    <dbReference type="NCBI Taxonomy" id="1230097"/>
    <lineage>
        <taxon>Eukaryota</taxon>
        <taxon>Fungi</taxon>
        <taxon>Dikarya</taxon>
        <taxon>Ascomycota</taxon>
        <taxon>Pezizomycotina</taxon>
        <taxon>Sordariomycetes</taxon>
        <taxon>Sordariomycetidae</taxon>
        <taxon>Diaporthales</taxon>
        <taxon>Cytosporaceae</taxon>
        <taxon>Cytospora</taxon>
    </lineage>
</organism>
<proteinExistence type="predicted"/>
<dbReference type="InterPro" id="IPR029058">
    <property type="entry name" value="AB_hydrolase_fold"/>
</dbReference>
<feature type="region of interest" description="Disordered" evidence="1">
    <location>
        <begin position="525"/>
        <end position="583"/>
    </location>
</feature>
<dbReference type="Gene3D" id="3.40.50.1820">
    <property type="entry name" value="alpha/beta hydrolase"/>
    <property type="match status" value="1"/>
</dbReference>